<organism evidence="9 10">
    <name type="scientific">Slackia piriformis</name>
    <dbReference type="NCBI Taxonomy" id="626934"/>
    <lineage>
        <taxon>Bacteria</taxon>
        <taxon>Bacillati</taxon>
        <taxon>Actinomycetota</taxon>
        <taxon>Coriobacteriia</taxon>
        <taxon>Eggerthellales</taxon>
        <taxon>Eggerthellaceae</taxon>
        <taxon>Slackia</taxon>
    </lineage>
</organism>
<gene>
    <name evidence="9" type="ORF">KH142_04160</name>
</gene>
<keyword evidence="6" id="KW-0408">Iron</keyword>
<dbReference type="GO" id="GO:0051539">
    <property type="term" value="F:4 iron, 4 sulfur cluster binding"/>
    <property type="evidence" value="ECO:0007669"/>
    <property type="project" value="UniProtKB-KW"/>
</dbReference>
<dbReference type="Pfam" id="PF13247">
    <property type="entry name" value="Fer4_11"/>
    <property type="match status" value="1"/>
</dbReference>
<name>A0A943Z7H5_9ACTN</name>
<sequence length="211" mass="22664">MARGFFFDNTRCTGCRTCMTACADYHDLESGHVYRRVIDYEGGSSNATAGGCVVSTAYAYHVSLACNHCDRPECVHVCPTGAMHKNELDLVCVDAKKCIGCGYCTVACPYHAPSIDRFTKQSSKCDGCASRVERGEQPVCVEACPLRALFAGDIDTLRGMCPDASCDIMPLPDSSYTQPNLFVRLSPAAHRAAAGQGFIANPSEIGRIEAV</sequence>
<dbReference type="InterPro" id="IPR017896">
    <property type="entry name" value="4Fe4S_Fe-S-bd"/>
</dbReference>
<dbReference type="InterPro" id="IPR050954">
    <property type="entry name" value="ET_IronSulfur_Cluster-Binding"/>
</dbReference>
<evidence type="ECO:0000256" key="1">
    <source>
        <dbReference type="ARBA" id="ARBA00022448"/>
    </source>
</evidence>
<dbReference type="PROSITE" id="PS00198">
    <property type="entry name" value="4FE4S_FER_1"/>
    <property type="match status" value="1"/>
</dbReference>
<dbReference type="Pfam" id="PF12800">
    <property type="entry name" value="Fer4_4"/>
    <property type="match status" value="1"/>
</dbReference>
<evidence type="ECO:0000256" key="4">
    <source>
        <dbReference type="ARBA" id="ARBA00022737"/>
    </source>
</evidence>
<accession>A0A943Z7H5</accession>
<keyword evidence="3" id="KW-0479">Metal-binding</keyword>
<feature type="domain" description="4Fe-4S ferredoxin-type" evidence="8">
    <location>
        <begin position="89"/>
        <end position="118"/>
    </location>
</feature>
<dbReference type="Gene3D" id="3.30.70.20">
    <property type="match status" value="2"/>
</dbReference>
<dbReference type="PANTHER" id="PTHR43177:SF5">
    <property type="entry name" value="ANAEROBIC DIMETHYL SULFOXIDE REDUCTASE CHAIN B-RELATED"/>
    <property type="match status" value="1"/>
</dbReference>
<dbReference type="PROSITE" id="PS51379">
    <property type="entry name" value="4FE4S_FER_2"/>
    <property type="match status" value="3"/>
</dbReference>
<dbReference type="SUPFAM" id="SSF54862">
    <property type="entry name" value="4Fe-4S ferredoxins"/>
    <property type="match status" value="1"/>
</dbReference>
<dbReference type="EMBL" id="JAGZSV010000054">
    <property type="protein sequence ID" value="MBS6940669.1"/>
    <property type="molecule type" value="Genomic_DNA"/>
</dbReference>
<dbReference type="AlphaFoldDB" id="A0A943Z7H5"/>
<evidence type="ECO:0000256" key="7">
    <source>
        <dbReference type="ARBA" id="ARBA00023014"/>
    </source>
</evidence>
<keyword evidence="2" id="KW-0004">4Fe-4S</keyword>
<dbReference type="PANTHER" id="PTHR43177">
    <property type="entry name" value="PROTEIN NRFC"/>
    <property type="match status" value="1"/>
</dbReference>
<feature type="domain" description="4Fe-4S ferredoxin-type" evidence="8">
    <location>
        <begin position="3"/>
        <end position="31"/>
    </location>
</feature>
<feature type="domain" description="4Fe-4S ferredoxin-type" evidence="8">
    <location>
        <begin position="56"/>
        <end position="88"/>
    </location>
</feature>
<keyword evidence="7" id="KW-0411">Iron-sulfur</keyword>
<keyword evidence="5" id="KW-0249">Electron transport</keyword>
<evidence type="ECO:0000259" key="8">
    <source>
        <dbReference type="PROSITE" id="PS51379"/>
    </source>
</evidence>
<keyword evidence="4" id="KW-0677">Repeat</keyword>
<evidence type="ECO:0000256" key="3">
    <source>
        <dbReference type="ARBA" id="ARBA00022723"/>
    </source>
</evidence>
<evidence type="ECO:0000256" key="5">
    <source>
        <dbReference type="ARBA" id="ARBA00022982"/>
    </source>
</evidence>
<keyword evidence="1" id="KW-0813">Transport</keyword>
<protein>
    <submittedName>
        <fullName evidence="9">4Fe-4S binding protein</fullName>
    </submittedName>
</protein>
<evidence type="ECO:0000256" key="6">
    <source>
        <dbReference type="ARBA" id="ARBA00023004"/>
    </source>
</evidence>
<dbReference type="Proteomes" id="UP000727506">
    <property type="component" value="Unassembled WGS sequence"/>
</dbReference>
<proteinExistence type="predicted"/>
<evidence type="ECO:0000313" key="9">
    <source>
        <dbReference type="EMBL" id="MBS6940669.1"/>
    </source>
</evidence>
<comment type="caution">
    <text evidence="9">The sequence shown here is derived from an EMBL/GenBank/DDBJ whole genome shotgun (WGS) entry which is preliminary data.</text>
</comment>
<evidence type="ECO:0000313" key="10">
    <source>
        <dbReference type="Proteomes" id="UP000727506"/>
    </source>
</evidence>
<evidence type="ECO:0000256" key="2">
    <source>
        <dbReference type="ARBA" id="ARBA00022485"/>
    </source>
</evidence>
<reference evidence="9" key="1">
    <citation type="submission" date="2021-02" db="EMBL/GenBank/DDBJ databases">
        <title>Infant gut strain persistence is associated with maternal origin, phylogeny, and functional potential including surface adhesion and iron acquisition.</title>
        <authorList>
            <person name="Lou Y.C."/>
        </authorList>
    </citation>
    <scope>NUCLEOTIDE SEQUENCE</scope>
    <source>
        <strain evidence="9">L2_039_000G1_dasL2_039_000G1_concoct_11</strain>
    </source>
</reference>
<dbReference type="GO" id="GO:0046872">
    <property type="term" value="F:metal ion binding"/>
    <property type="evidence" value="ECO:0007669"/>
    <property type="project" value="UniProtKB-KW"/>
</dbReference>
<dbReference type="CDD" id="cd16371">
    <property type="entry name" value="DMSOR_beta_like"/>
    <property type="match status" value="1"/>
</dbReference>
<dbReference type="InterPro" id="IPR017900">
    <property type="entry name" value="4Fe4S_Fe_S_CS"/>
</dbReference>